<evidence type="ECO:0000313" key="2">
    <source>
        <dbReference type="Proteomes" id="UP000188268"/>
    </source>
</evidence>
<keyword evidence="1" id="KW-0808">Transferase</keyword>
<accession>A0A1R3HTK7</accession>
<keyword evidence="2" id="KW-1185">Reference proteome</keyword>
<gene>
    <name evidence="1" type="ORF">CCACVL1_17212</name>
</gene>
<keyword evidence="1" id="KW-0418">Kinase</keyword>
<dbReference type="EMBL" id="AWWV01011192">
    <property type="protein sequence ID" value="OMO73584.1"/>
    <property type="molecule type" value="Genomic_DNA"/>
</dbReference>
<organism evidence="1 2">
    <name type="scientific">Corchorus capsularis</name>
    <name type="common">Jute</name>
    <dbReference type="NCBI Taxonomy" id="210143"/>
    <lineage>
        <taxon>Eukaryota</taxon>
        <taxon>Viridiplantae</taxon>
        <taxon>Streptophyta</taxon>
        <taxon>Embryophyta</taxon>
        <taxon>Tracheophyta</taxon>
        <taxon>Spermatophyta</taxon>
        <taxon>Magnoliopsida</taxon>
        <taxon>eudicotyledons</taxon>
        <taxon>Gunneridae</taxon>
        <taxon>Pentapetalae</taxon>
        <taxon>rosids</taxon>
        <taxon>malvids</taxon>
        <taxon>Malvales</taxon>
        <taxon>Malvaceae</taxon>
        <taxon>Grewioideae</taxon>
        <taxon>Apeibeae</taxon>
        <taxon>Corchorus</taxon>
    </lineage>
</organism>
<protein>
    <submittedName>
        <fullName evidence="1">Putative dihydroxyacetone kinase (DakA)</fullName>
    </submittedName>
</protein>
<dbReference type="Gramene" id="OMO73584">
    <property type="protein sequence ID" value="OMO73584"/>
    <property type="gene ID" value="CCACVL1_17212"/>
</dbReference>
<name>A0A1R3HTK7_COCAP</name>
<dbReference type="AlphaFoldDB" id="A0A1R3HTK7"/>
<comment type="caution">
    <text evidence="1">The sequence shown here is derived from an EMBL/GenBank/DDBJ whole genome shotgun (WGS) entry which is preliminary data.</text>
</comment>
<sequence>TCAKVGLARSKLKGVPAVPAKSVNEAGSPSSIKPFSSSVRMKTVSIMQSDKSVNMKSDNMKSNKSINIKSKKGILKGILKSVFKGMKKSI</sequence>
<proteinExistence type="predicted"/>
<reference evidence="1 2" key="1">
    <citation type="submission" date="2013-09" db="EMBL/GenBank/DDBJ databases">
        <title>Corchorus capsularis genome sequencing.</title>
        <authorList>
            <person name="Alam M."/>
            <person name="Haque M.S."/>
            <person name="Islam M.S."/>
            <person name="Emdad E.M."/>
            <person name="Islam M.M."/>
            <person name="Ahmed B."/>
            <person name="Halim A."/>
            <person name="Hossen Q.M.M."/>
            <person name="Hossain M.Z."/>
            <person name="Ahmed R."/>
            <person name="Khan M.M."/>
            <person name="Islam R."/>
            <person name="Rashid M.M."/>
            <person name="Khan S.A."/>
            <person name="Rahman M.S."/>
            <person name="Alam M."/>
        </authorList>
    </citation>
    <scope>NUCLEOTIDE SEQUENCE [LARGE SCALE GENOMIC DNA]</scope>
    <source>
        <strain evidence="2">cv. CVL-1</strain>
        <tissue evidence="1">Whole seedling</tissue>
    </source>
</reference>
<dbReference type="Proteomes" id="UP000188268">
    <property type="component" value="Unassembled WGS sequence"/>
</dbReference>
<evidence type="ECO:0000313" key="1">
    <source>
        <dbReference type="EMBL" id="OMO73584.1"/>
    </source>
</evidence>
<dbReference type="GO" id="GO:0016301">
    <property type="term" value="F:kinase activity"/>
    <property type="evidence" value="ECO:0007669"/>
    <property type="project" value="UniProtKB-KW"/>
</dbReference>
<feature type="non-terminal residue" evidence="1">
    <location>
        <position position="1"/>
    </location>
</feature>